<accession>A0ABX6JTT7</accession>
<dbReference type="Pfam" id="PF12799">
    <property type="entry name" value="LRR_4"/>
    <property type="match status" value="1"/>
</dbReference>
<feature type="signal peptide" evidence="3">
    <location>
        <begin position="1"/>
        <end position="36"/>
    </location>
</feature>
<proteinExistence type="predicted"/>
<keyword evidence="6" id="KW-1185">Reference proteome</keyword>
<dbReference type="Proteomes" id="UP000503441">
    <property type="component" value="Chromosome"/>
</dbReference>
<keyword evidence="2" id="KW-0677">Repeat</keyword>
<evidence type="ECO:0000256" key="2">
    <source>
        <dbReference type="ARBA" id="ARBA00022737"/>
    </source>
</evidence>
<dbReference type="SUPFAM" id="SSF52058">
    <property type="entry name" value="L domain-like"/>
    <property type="match status" value="1"/>
</dbReference>
<dbReference type="PROSITE" id="PS51318">
    <property type="entry name" value="TAT"/>
    <property type="match status" value="1"/>
</dbReference>
<dbReference type="PROSITE" id="PS51272">
    <property type="entry name" value="SLH"/>
    <property type="match status" value="2"/>
</dbReference>
<dbReference type="InterPro" id="IPR050836">
    <property type="entry name" value="SDS22/Internalin_LRR"/>
</dbReference>
<feature type="domain" description="SLH" evidence="4">
    <location>
        <begin position="560"/>
        <end position="627"/>
    </location>
</feature>
<dbReference type="PROSITE" id="PS51450">
    <property type="entry name" value="LRR"/>
    <property type="match status" value="5"/>
</dbReference>
<dbReference type="InterPro" id="IPR006311">
    <property type="entry name" value="TAT_signal"/>
</dbReference>
<dbReference type="InterPro" id="IPR001119">
    <property type="entry name" value="SLH_dom"/>
</dbReference>
<keyword evidence="3" id="KW-0732">Signal</keyword>
<evidence type="ECO:0000313" key="5">
    <source>
        <dbReference type="EMBL" id="QIM17694.1"/>
    </source>
</evidence>
<gene>
    <name evidence="5" type="ORF">G7066_01395</name>
</gene>
<evidence type="ECO:0000256" key="3">
    <source>
        <dbReference type="SAM" id="SignalP"/>
    </source>
</evidence>
<evidence type="ECO:0000313" key="6">
    <source>
        <dbReference type="Proteomes" id="UP000503441"/>
    </source>
</evidence>
<dbReference type="InterPro" id="IPR013783">
    <property type="entry name" value="Ig-like_fold"/>
</dbReference>
<dbReference type="Pfam" id="PF00395">
    <property type="entry name" value="SLH"/>
    <property type="match status" value="1"/>
</dbReference>
<dbReference type="InterPro" id="IPR003591">
    <property type="entry name" value="Leu-rich_rpt_typical-subtyp"/>
</dbReference>
<dbReference type="Gene3D" id="2.60.40.10">
    <property type="entry name" value="Immunoglobulins"/>
    <property type="match status" value="1"/>
</dbReference>
<dbReference type="Gene3D" id="3.80.10.10">
    <property type="entry name" value="Ribonuclease Inhibitor"/>
    <property type="match status" value="1"/>
</dbReference>
<organism evidence="5 6">
    <name type="scientific">Leucobacter coleopterorum</name>
    <dbReference type="NCBI Taxonomy" id="2714933"/>
    <lineage>
        <taxon>Bacteria</taxon>
        <taxon>Bacillati</taxon>
        <taxon>Actinomycetota</taxon>
        <taxon>Actinomycetes</taxon>
        <taxon>Micrococcales</taxon>
        <taxon>Microbacteriaceae</taxon>
        <taxon>Leucobacter</taxon>
    </lineage>
</organism>
<dbReference type="InterPro" id="IPR032675">
    <property type="entry name" value="LRR_dom_sf"/>
</dbReference>
<dbReference type="InterPro" id="IPR001611">
    <property type="entry name" value="Leu-rich_rpt"/>
</dbReference>
<keyword evidence="1" id="KW-0433">Leucine-rich repeat</keyword>
<name>A0ABX6JTT7_9MICO</name>
<sequence>MNSTSSVMSGRRLMAAAVAAALAFTGLTMTAQTANAADTDPVALETGLQNCVNTQLKRSVGTVVTEKDLAGLTALTCASAGITSLEGLQHATKLSTLSLSKNSISDLSPLSQLSALRSLTINSNQISDLRPLSGLVGLKTLYFSTNQASDLTPLTNLTELTHINGWSNGISDLTPLSSLSNLSVLDMGTNLVSDVTPLSKLPALTSVTLSDNKLTDVASLADAPSLTSLNVANNSVSDLSQVSGMTGLTALSVINNGISDVSPIAGLTALTDLRLSANKVSDVAPLAGLTNLTALYLPYNYVLDASPLNALTKLQTRSVFDQIPEVTGPVAGKPFTFSVTDVDGSVLPLNSAYYSSGQGELTFPEAGEYEVSWSSGTSPKLFSGVAKFVVQAAPPSATAPAIVTKSVGDGMVGTVYSGQVEATGTAPLSFSVSSGSLPTGLKLDASAGKITGTPTKAGKFTFTVKATNVAGSDERRFTVEMRTAVSDLCSAPRPVPVFADTPLSHKFYKEIDWMECMKYSTGWRQPVGKPLYKPQDNLSREAMAAFIFRMEADKTYKAPKVSPFADVKPGDPFYREIAWMHESKTSTGWAETTGKPTFRPKDKLSREAMAAFIYRLEAPKGYRAPKVSPMADMKPGMKFYTEVSWMYDEGLSTGNRVGDTKEYWPKDKLSRQAMAAFIYRLVTDYRA</sequence>
<dbReference type="SUPFAM" id="SSF49313">
    <property type="entry name" value="Cadherin-like"/>
    <property type="match status" value="1"/>
</dbReference>
<protein>
    <recommendedName>
        <fullName evidence="4">SLH domain-containing protein</fullName>
    </recommendedName>
</protein>
<evidence type="ECO:0000256" key="1">
    <source>
        <dbReference type="ARBA" id="ARBA00022614"/>
    </source>
</evidence>
<evidence type="ECO:0000259" key="4">
    <source>
        <dbReference type="PROSITE" id="PS51272"/>
    </source>
</evidence>
<dbReference type="EMBL" id="CP049933">
    <property type="protein sequence ID" value="QIM17694.1"/>
    <property type="molecule type" value="Genomic_DNA"/>
</dbReference>
<dbReference type="SMART" id="SM00369">
    <property type="entry name" value="LRR_TYP"/>
    <property type="match status" value="3"/>
</dbReference>
<dbReference type="PANTHER" id="PTHR46652:SF3">
    <property type="entry name" value="LEUCINE-RICH REPEAT-CONTAINING PROTEIN 9"/>
    <property type="match status" value="1"/>
</dbReference>
<dbReference type="PANTHER" id="PTHR46652">
    <property type="entry name" value="LEUCINE-RICH REPEAT AND IQ DOMAIN-CONTAINING PROTEIN 1-RELATED"/>
    <property type="match status" value="1"/>
</dbReference>
<dbReference type="InterPro" id="IPR015919">
    <property type="entry name" value="Cadherin-like_sf"/>
</dbReference>
<reference evidence="5 6" key="1">
    <citation type="submission" date="2020-03" db="EMBL/GenBank/DDBJ databases">
        <title>Leucobacter sp. nov., isolated from beetles.</title>
        <authorList>
            <person name="Hyun D.-W."/>
            <person name="Bae J.-W."/>
        </authorList>
    </citation>
    <scope>NUCLEOTIDE SEQUENCE [LARGE SCALE GENOMIC DNA]</scope>
    <source>
        <strain evidence="5 6">HDW9A</strain>
    </source>
</reference>
<feature type="domain" description="SLH" evidence="4">
    <location>
        <begin position="494"/>
        <end position="559"/>
    </location>
</feature>
<feature type="chain" id="PRO_5046955697" description="SLH domain-containing protein" evidence="3">
    <location>
        <begin position="37"/>
        <end position="687"/>
    </location>
</feature>
<dbReference type="RefSeq" id="WP_166328475.1">
    <property type="nucleotide sequence ID" value="NZ_CP049933.1"/>
</dbReference>
<dbReference type="InterPro" id="IPR025875">
    <property type="entry name" value="Leu-rich_rpt_4"/>
</dbReference>
<dbReference type="Pfam" id="PF05345">
    <property type="entry name" value="He_PIG"/>
    <property type="match status" value="1"/>
</dbReference>
<dbReference type="SMART" id="SM00365">
    <property type="entry name" value="LRR_SD22"/>
    <property type="match status" value="7"/>
</dbReference>